<comment type="similarity">
    <text evidence="3">Belongs to the class-V pyridoxal-phosphate-dependent aminotransferase family.</text>
</comment>
<dbReference type="InterPro" id="IPR020578">
    <property type="entry name" value="Aminotrans_V_PyrdxlP_BS"/>
</dbReference>
<keyword evidence="6" id="KW-0808">Transferase</keyword>
<accession>A0A2R4M7D8</accession>
<dbReference type="OrthoDB" id="9804366at2"/>
<name>A0A2R4M7D8_9RHOB</name>
<evidence type="ECO:0000256" key="4">
    <source>
        <dbReference type="RuleBase" id="RU004504"/>
    </source>
</evidence>
<comment type="cofactor">
    <cofactor evidence="1 4">
        <name>pyridoxal 5'-phosphate</name>
        <dbReference type="ChEBI" id="CHEBI:597326"/>
    </cofactor>
</comment>
<evidence type="ECO:0000313" key="6">
    <source>
        <dbReference type="EMBL" id="AVW93105.1"/>
    </source>
</evidence>
<proteinExistence type="inferred from homology"/>
<dbReference type="Gene3D" id="3.40.640.10">
    <property type="entry name" value="Type I PLP-dependent aspartate aminotransferase-like (Major domain)"/>
    <property type="match status" value="1"/>
</dbReference>
<dbReference type="Proteomes" id="UP000241447">
    <property type="component" value="Chromosome"/>
</dbReference>
<protein>
    <submittedName>
        <fullName evidence="6">Aminotransferase</fullName>
    </submittedName>
</protein>
<sequence>MAHPAATPTHPATQVAFDRDAKEDLIIQIRDSVIGEGQSIPGPYGPRPLVYADFIASGRSLEMIETAISDIALPVYGNTHTETSYTGRETTALREEARGIIAEALGATQDHVVIFTGNGATAAVDRLVRGMDLEAKVRAGEAPVVFVGPYEHHSNDLPWRETGAVMERIRLDALGQIDLIHLAERLKAHPEDTLKIGAFSAASNVTGVRSDLKAIATLLHQHGARFVCDFAAAAPYVEMSLTLDATDPDARIDAIFYSSHKFIGGPGASGVLVAEKALFTSDRPGVTGGGTVSYVTSDHHTYVRDIERREEAGTPGIVGDIRAGAVMALKEAVGSAEIERRERAMMSEAFVRLSAAPGLSLLGPLDADRLGVLSFNISCEGRMLHYGYVVALLNDLFGIQARGAALVLALMVTNCCISRKRPPPPMRPRFRKAKA</sequence>
<dbReference type="RefSeq" id="WP_107722368.1">
    <property type="nucleotide sequence ID" value="NZ_CP028475.1"/>
</dbReference>
<evidence type="ECO:0000256" key="2">
    <source>
        <dbReference type="ARBA" id="ARBA00022898"/>
    </source>
</evidence>
<reference evidence="6 7" key="1">
    <citation type="submission" date="2018-03" db="EMBL/GenBank/DDBJ databases">
        <title>The Complete Genome of Celeribacter baekdonensis strain LH4, a Thiosulfate-Oxidizing Alphaproteobacterium Isolated from Gulf of Mexico Continental Slope Sediments.</title>
        <authorList>
            <person name="Flood B.E."/>
            <person name="Bailey J.V."/>
            <person name="Leprich D."/>
        </authorList>
    </citation>
    <scope>NUCLEOTIDE SEQUENCE [LARGE SCALE GENOMIC DNA]</scope>
    <source>
        <strain evidence="6 7">LH4</strain>
    </source>
</reference>
<dbReference type="InterPro" id="IPR015424">
    <property type="entry name" value="PyrdxlP-dep_Trfase"/>
</dbReference>
<dbReference type="SUPFAM" id="SSF53383">
    <property type="entry name" value="PLP-dependent transferases"/>
    <property type="match status" value="1"/>
</dbReference>
<dbReference type="KEGG" id="cbak:DA792_20130"/>
<organism evidence="6 7">
    <name type="scientific">Celeribacter baekdonensis</name>
    <dbReference type="NCBI Taxonomy" id="875171"/>
    <lineage>
        <taxon>Bacteria</taxon>
        <taxon>Pseudomonadati</taxon>
        <taxon>Pseudomonadota</taxon>
        <taxon>Alphaproteobacteria</taxon>
        <taxon>Rhodobacterales</taxon>
        <taxon>Roseobacteraceae</taxon>
        <taxon>Celeribacter</taxon>
    </lineage>
</organism>
<dbReference type="PANTHER" id="PTHR43686:SF1">
    <property type="entry name" value="AMINOTRAN_5 DOMAIN-CONTAINING PROTEIN"/>
    <property type="match status" value="1"/>
</dbReference>
<dbReference type="AlphaFoldDB" id="A0A2R4M7D8"/>
<dbReference type="Pfam" id="PF00266">
    <property type="entry name" value="Aminotran_5"/>
    <property type="match status" value="1"/>
</dbReference>
<dbReference type="InterPro" id="IPR000192">
    <property type="entry name" value="Aminotrans_V_dom"/>
</dbReference>
<evidence type="ECO:0000259" key="5">
    <source>
        <dbReference type="Pfam" id="PF00266"/>
    </source>
</evidence>
<evidence type="ECO:0000256" key="3">
    <source>
        <dbReference type="RuleBase" id="RU004075"/>
    </source>
</evidence>
<dbReference type="PROSITE" id="PS00595">
    <property type="entry name" value="AA_TRANSFER_CLASS_5"/>
    <property type="match status" value="1"/>
</dbReference>
<dbReference type="PANTHER" id="PTHR43686">
    <property type="entry name" value="SULFURTRANSFERASE-RELATED"/>
    <property type="match status" value="1"/>
</dbReference>
<dbReference type="GO" id="GO:0008483">
    <property type="term" value="F:transaminase activity"/>
    <property type="evidence" value="ECO:0007669"/>
    <property type="project" value="UniProtKB-KW"/>
</dbReference>
<feature type="domain" description="Aminotransferase class V" evidence="5">
    <location>
        <begin position="51"/>
        <end position="395"/>
    </location>
</feature>
<dbReference type="EMBL" id="CP028475">
    <property type="protein sequence ID" value="AVW93105.1"/>
    <property type="molecule type" value="Genomic_DNA"/>
</dbReference>
<keyword evidence="2" id="KW-0663">Pyridoxal phosphate</keyword>
<dbReference type="InterPro" id="IPR015421">
    <property type="entry name" value="PyrdxlP-dep_Trfase_major"/>
</dbReference>
<keyword evidence="6" id="KW-0032">Aminotransferase</keyword>
<evidence type="ECO:0000313" key="7">
    <source>
        <dbReference type="Proteomes" id="UP000241447"/>
    </source>
</evidence>
<gene>
    <name evidence="6" type="ORF">DA792_20130</name>
</gene>
<evidence type="ECO:0000256" key="1">
    <source>
        <dbReference type="ARBA" id="ARBA00001933"/>
    </source>
</evidence>